<dbReference type="InterPro" id="IPR015915">
    <property type="entry name" value="Kelch-typ_b-propeller"/>
</dbReference>
<accession>A0A9P6REU7</accession>
<dbReference type="AlphaFoldDB" id="A0A9P6REU7"/>
<organism evidence="6 7">
    <name type="scientific">Linnemannia gamsii</name>
    <dbReference type="NCBI Taxonomy" id="64522"/>
    <lineage>
        <taxon>Eukaryota</taxon>
        <taxon>Fungi</taxon>
        <taxon>Fungi incertae sedis</taxon>
        <taxon>Mucoromycota</taxon>
        <taxon>Mortierellomycotina</taxon>
        <taxon>Mortierellomycetes</taxon>
        <taxon>Mortierellales</taxon>
        <taxon>Mortierellaceae</taxon>
        <taxon>Linnemannia</taxon>
    </lineage>
</organism>
<name>A0A9P6REU7_9FUNG</name>
<evidence type="ECO:0000313" key="7">
    <source>
        <dbReference type="Proteomes" id="UP000823405"/>
    </source>
</evidence>
<dbReference type="Gene3D" id="2.120.10.80">
    <property type="entry name" value="Kelch-type beta propeller"/>
    <property type="match status" value="2"/>
</dbReference>
<dbReference type="PANTHER" id="PTHR46093:SF18">
    <property type="entry name" value="FIBRONECTIN TYPE-III DOMAIN-CONTAINING PROTEIN"/>
    <property type="match status" value="1"/>
</dbReference>
<evidence type="ECO:0000256" key="4">
    <source>
        <dbReference type="SAM" id="Phobius"/>
    </source>
</evidence>
<keyword evidence="7" id="KW-1185">Reference proteome</keyword>
<gene>
    <name evidence="6" type="ORF">BGZ97_007394</name>
</gene>
<keyword evidence="3" id="KW-0175">Coiled coil</keyword>
<feature type="signal peptide" evidence="5">
    <location>
        <begin position="1"/>
        <end position="17"/>
    </location>
</feature>
<evidence type="ECO:0000256" key="1">
    <source>
        <dbReference type="ARBA" id="ARBA00022441"/>
    </source>
</evidence>
<evidence type="ECO:0008006" key="8">
    <source>
        <dbReference type="Google" id="ProtNLM"/>
    </source>
</evidence>
<dbReference type="SUPFAM" id="SSF117281">
    <property type="entry name" value="Kelch motif"/>
    <property type="match status" value="2"/>
</dbReference>
<keyword evidence="4" id="KW-0812">Transmembrane</keyword>
<dbReference type="EMBL" id="JAAAIN010000329">
    <property type="protein sequence ID" value="KAG0316104.1"/>
    <property type="molecule type" value="Genomic_DNA"/>
</dbReference>
<protein>
    <recommendedName>
        <fullName evidence="8">Galactose oxidase</fullName>
    </recommendedName>
</protein>
<evidence type="ECO:0000313" key="6">
    <source>
        <dbReference type="EMBL" id="KAG0316104.1"/>
    </source>
</evidence>
<keyword evidence="4" id="KW-0472">Membrane</keyword>
<keyword evidence="1" id="KW-0880">Kelch repeat</keyword>
<proteinExistence type="predicted"/>
<evidence type="ECO:0000256" key="5">
    <source>
        <dbReference type="SAM" id="SignalP"/>
    </source>
</evidence>
<keyword evidence="2" id="KW-0677">Repeat</keyword>
<feature type="coiled-coil region" evidence="3">
    <location>
        <begin position="526"/>
        <end position="567"/>
    </location>
</feature>
<dbReference type="Pfam" id="PF24681">
    <property type="entry name" value="Kelch_KLHDC2_KLHL20_DRC7"/>
    <property type="match status" value="1"/>
</dbReference>
<evidence type="ECO:0000256" key="2">
    <source>
        <dbReference type="ARBA" id="ARBA00022737"/>
    </source>
</evidence>
<sequence length="581" mass="63779">MLCALVTLFAILCPIRADAPGPVHSMAYATVDEKTLYIQGGNPGQGAPLSNQFYSLDLTQSNWNAANPPWKILSPGAASLGAATAANHFMTVVDSGRSLMIWSIRDNGDNVTRSNEIVQYNISTSTWLMRFSSSRLGSYYSLYPNFTKSGATDPATNLVYIPAVFQVDSGMAVYDTTNITEATLTNKYDSSATLAPMPPPLVIGGVLTGHSTVWSEYRSSMLVYGGRYEVPGSSPTTSSLQTPVFSDQFLEYNPTQKNWAGVATEGKSPGNRTRHCMVPAYGGRKMVVFGGSTGPGAALVPQGDIYVLDLSSMTWNQGDSVSSSEFRAGMACSGVENNFIAWGGTNGESTLKSTIIYNLHTNQWTDRLSLDASTSGASSGASNMGGIIGGSVAAVVVIGVLIGYVVYRRRKQCSLQDQVTRQDYEPHGQEYSKHAYDLETTKRDPHETVHQLTLTGLPRDPAVIPLTSEIAPSNHQVRNPEHVPIVHFQGFLRTDPQYSDIPMQEPWRNPHGMAIPEYVLEDETLRQQWIAQQRQQEQQVAILQQQQQLYLDELERLRLEYERLQTSTPSTPITNRGYSQY</sequence>
<dbReference type="Proteomes" id="UP000823405">
    <property type="component" value="Unassembled WGS sequence"/>
</dbReference>
<feature type="transmembrane region" description="Helical" evidence="4">
    <location>
        <begin position="384"/>
        <end position="407"/>
    </location>
</feature>
<keyword evidence="4" id="KW-1133">Transmembrane helix</keyword>
<dbReference type="OrthoDB" id="432528at2759"/>
<evidence type="ECO:0000256" key="3">
    <source>
        <dbReference type="SAM" id="Coils"/>
    </source>
</evidence>
<comment type="caution">
    <text evidence="6">The sequence shown here is derived from an EMBL/GenBank/DDBJ whole genome shotgun (WGS) entry which is preliminary data.</text>
</comment>
<feature type="chain" id="PRO_5040109243" description="Galactose oxidase" evidence="5">
    <location>
        <begin position="18"/>
        <end position="581"/>
    </location>
</feature>
<keyword evidence="5" id="KW-0732">Signal</keyword>
<reference evidence="6" key="1">
    <citation type="journal article" date="2020" name="Fungal Divers.">
        <title>Resolving the Mortierellaceae phylogeny through synthesis of multi-gene phylogenetics and phylogenomics.</title>
        <authorList>
            <person name="Vandepol N."/>
            <person name="Liber J."/>
            <person name="Desiro A."/>
            <person name="Na H."/>
            <person name="Kennedy M."/>
            <person name="Barry K."/>
            <person name="Grigoriev I.V."/>
            <person name="Miller A.N."/>
            <person name="O'Donnell K."/>
            <person name="Stajich J.E."/>
            <person name="Bonito G."/>
        </authorList>
    </citation>
    <scope>NUCLEOTIDE SEQUENCE</scope>
    <source>
        <strain evidence="6">NVP60</strain>
    </source>
</reference>
<dbReference type="PANTHER" id="PTHR46093">
    <property type="entry name" value="ACYL-COA-BINDING DOMAIN-CONTAINING PROTEIN 5"/>
    <property type="match status" value="1"/>
</dbReference>